<dbReference type="RefSeq" id="WP_248154128.1">
    <property type="nucleotide sequence ID" value="NZ_JAKZAJ010000001.1"/>
</dbReference>
<keyword evidence="1" id="KW-0812">Transmembrane</keyword>
<proteinExistence type="predicted"/>
<comment type="caution">
    <text evidence="2">The sequence shown here is derived from an EMBL/GenBank/DDBJ whole genome shotgun (WGS) entry which is preliminary data.</text>
</comment>
<gene>
    <name evidence="2" type="ORF">ACFPQA_06530</name>
</gene>
<feature type="transmembrane region" description="Helical" evidence="1">
    <location>
        <begin position="215"/>
        <end position="245"/>
    </location>
</feature>
<feature type="transmembrane region" description="Helical" evidence="1">
    <location>
        <begin position="117"/>
        <end position="139"/>
    </location>
</feature>
<evidence type="ECO:0000313" key="2">
    <source>
        <dbReference type="EMBL" id="MFC5544697.1"/>
    </source>
</evidence>
<keyword evidence="3" id="KW-1185">Reference proteome</keyword>
<feature type="transmembrane region" description="Helical" evidence="1">
    <location>
        <begin position="159"/>
        <end position="176"/>
    </location>
</feature>
<reference evidence="3" key="1">
    <citation type="journal article" date="2019" name="Int. J. Syst. Evol. Microbiol.">
        <title>The Global Catalogue of Microorganisms (GCM) 10K type strain sequencing project: providing services to taxonomists for standard genome sequencing and annotation.</title>
        <authorList>
            <consortium name="The Broad Institute Genomics Platform"/>
            <consortium name="The Broad Institute Genome Sequencing Center for Infectious Disease"/>
            <person name="Wu L."/>
            <person name="Ma J."/>
        </authorList>
    </citation>
    <scope>NUCLEOTIDE SEQUENCE [LARGE SCALE GENOMIC DNA]</scope>
    <source>
        <strain evidence="3">CGMCC 4.1799</strain>
    </source>
</reference>
<dbReference type="EMBL" id="JBHSNL010000001">
    <property type="protein sequence ID" value="MFC5544697.1"/>
    <property type="molecule type" value="Genomic_DNA"/>
</dbReference>
<evidence type="ECO:0000313" key="3">
    <source>
        <dbReference type="Proteomes" id="UP001596055"/>
    </source>
</evidence>
<dbReference type="InterPro" id="IPR018688">
    <property type="entry name" value="PpoB2-like"/>
</dbReference>
<accession>A0ABW0RKS4</accession>
<feature type="transmembrane region" description="Helical" evidence="1">
    <location>
        <begin position="257"/>
        <end position="275"/>
    </location>
</feature>
<feature type="transmembrane region" description="Helical" evidence="1">
    <location>
        <begin position="36"/>
        <end position="58"/>
    </location>
</feature>
<dbReference type="Proteomes" id="UP001596055">
    <property type="component" value="Unassembled WGS sequence"/>
</dbReference>
<organism evidence="2 3">
    <name type="scientific">Marinobacter koreensis</name>
    <dbReference type="NCBI Taxonomy" id="335974"/>
    <lineage>
        <taxon>Bacteria</taxon>
        <taxon>Pseudomonadati</taxon>
        <taxon>Pseudomonadota</taxon>
        <taxon>Gammaproteobacteria</taxon>
        <taxon>Pseudomonadales</taxon>
        <taxon>Marinobacteraceae</taxon>
        <taxon>Marinobacter</taxon>
    </lineage>
</organism>
<keyword evidence="1" id="KW-0472">Membrane</keyword>
<name>A0ABW0RKS4_9GAMM</name>
<feature type="transmembrane region" description="Helical" evidence="1">
    <location>
        <begin position="78"/>
        <end position="105"/>
    </location>
</feature>
<protein>
    <submittedName>
        <fullName evidence="2">DUF2182 domain-containing protein</fullName>
    </submittedName>
</protein>
<sequence>MHRIATCRIWISAPPVFIGEAKMTALRARWLSRESVVTMVGLIALTALSWWYLFGLAADMSVGGTGGLMTFRHWAPSYFGMMLVMWMVMMIAMMTPSAVPMVLLYRQVARKNRLSHASLGAWLFTAGYLVIWAVFSLLATSLQWLLDEQALLSPMMRSQSAMFSGMTLIGVGLYQFSHLKQACLRHCRGPLFFISQHWRPGLRGAFRMGIVHGGYCVGCCGALMALLFVGGVMDLAVIAAIALVVLLEKIMPGGQKLARGLGVAAMALGTGVIAAG</sequence>
<dbReference type="Pfam" id="PF09948">
    <property type="entry name" value="PpoB2"/>
    <property type="match status" value="1"/>
</dbReference>
<evidence type="ECO:0000256" key="1">
    <source>
        <dbReference type="SAM" id="Phobius"/>
    </source>
</evidence>
<keyword evidence="1" id="KW-1133">Transmembrane helix</keyword>